<organism evidence="3 4">
    <name type="scientific">Pseudoneurospora amorphoporcata</name>
    <dbReference type="NCBI Taxonomy" id="241081"/>
    <lineage>
        <taxon>Eukaryota</taxon>
        <taxon>Fungi</taxon>
        <taxon>Dikarya</taxon>
        <taxon>Ascomycota</taxon>
        <taxon>Pezizomycotina</taxon>
        <taxon>Sordariomycetes</taxon>
        <taxon>Sordariomycetidae</taxon>
        <taxon>Sordariales</taxon>
        <taxon>Sordariaceae</taxon>
        <taxon>Pseudoneurospora</taxon>
    </lineage>
</organism>
<dbReference type="PANTHER" id="PTHR46411:SF2">
    <property type="entry name" value="AAA+ ATPASE DOMAIN-CONTAINING PROTEIN"/>
    <property type="match status" value="1"/>
</dbReference>
<feature type="compositionally biased region" description="Basic and acidic residues" evidence="1">
    <location>
        <begin position="358"/>
        <end position="369"/>
    </location>
</feature>
<feature type="compositionally biased region" description="Pro residues" evidence="1">
    <location>
        <begin position="14"/>
        <end position="26"/>
    </location>
</feature>
<feature type="region of interest" description="Disordered" evidence="1">
    <location>
        <begin position="350"/>
        <end position="371"/>
    </location>
</feature>
<feature type="compositionally biased region" description="Basic and acidic residues" evidence="1">
    <location>
        <begin position="447"/>
        <end position="456"/>
    </location>
</feature>
<keyword evidence="4" id="KW-1185">Reference proteome</keyword>
<dbReference type="InterPro" id="IPR054289">
    <property type="entry name" value="DUF7025"/>
</dbReference>
<dbReference type="Proteomes" id="UP001303222">
    <property type="component" value="Unassembled WGS sequence"/>
</dbReference>
<reference evidence="3" key="1">
    <citation type="journal article" date="2023" name="Mol. Phylogenet. Evol.">
        <title>Genome-scale phylogeny and comparative genomics of the fungal order Sordariales.</title>
        <authorList>
            <person name="Hensen N."/>
            <person name="Bonometti L."/>
            <person name="Westerberg I."/>
            <person name="Brannstrom I.O."/>
            <person name="Guillou S."/>
            <person name="Cros-Aarteil S."/>
            <person name="Calhoun S."/>
            <person name="Haridas S."/>
            <person name="Kuo A."/>
            <person name="Mondo S."/>
            <person name="Pangilinan J."/>
            <person name="Riley R."/>
            <person name="LaButti K."/>
            <person name="Andreopoulos B."/>
            <person name="Lipzen A."/>
            <person name="Chen C."/>
            <person name="Yan M."/>
            <person name="Daum C."/>
            <person name="Ng V."/>
            <person name="Clum A."/>
            <person name="Steindorff A."/>
            <person name="Ohm R.A."/>
            <person name="Martin F."/>
            <person name="Silar P."/>
            <person name="Natvig D.O."/>
            <person name="Lalanne C."/>
            <person name="Gautier V."/>
            <person name="Ament-Velasquez S.L."/>
            <person name="Kruys A."/>
            <person name="Hutchinson M.I."/>
            <person name="Powell A.J."/>
            <person name="Barry K."/>
            <person name="Miller A.N."/>
            <person name="Grigoriev I.V."/>
            <person name="Debuchy R."/>
            <person name="Gladieux P."/>
            <person name="Hiltunen Thoren M."/>
            <person name="Johannesson H."/>
        </authorList>
    </citation>
    <scope>NUCLEOTIDE SEQUENCE</scope>
    <source>
        <strain evidence="3">CBS 626.80</strain>
    </source>
</reference>
<name>A0AAN6NRL1_9PEZI</name>
<protein>
    <recommendedName>
        <fullName evidence="2">DUF7025 domain-containing protein</fullName>
    </recommendedName>
</protein>
<feature type="domain" description="DUF7025" evidence="2">
    <location>
        <begin position="220"/>
        <end position="316"/>
    </location>
</feature>
<sequence length="556" mass="62240">MALSEYRAKLPQLYPQPSPQPQPPPTTSMGTSQGQLSDGQGNGAGTRAGNANNTVQGTTQQQATKQSPSKGFLDIVEYHKPELAGEEVTIHPTSTFKPRRNLAKKKKAEYKYEDPAVILRRTWVEKNGVSHLSSVELEIHSKPLCAALRRIAAKCYESTDLTAFPIKLRSPFMELFFYRSEIRELADTATDPDLRRDAEALDQFIHRPDGVMASIIQDHERYSKDGQVVNDILWTIFPPNSLAVFDNGVVKECWIVRDVKPADAAVTDGELPSWKVTGLRLDYDGSSPGLVYQSFSTALIGARPQKISSLSLTPTQNYLDWKRLQRTLLARSKKLTEALSVDFSSFKCQSYSGPSWDSDSKVEHHHDQEDPLLSARQVDERFIMDFKAFSPHRRLTLVDLKTIESSSAGKKTSKPIPRGVVPDIGLHPADIQPRRRDDDSSSDSDSEQSKSRKPDLKTFKGVAEAASKKFYIDKFVIGLLFPALVPVFGLKSKVWCWALADQLQDVKWNMAAFRSLQLDQVTKNLVEALVKGHKHKKVVFDDVIACDKGRFLGLEQ</sequence>
<dbReference type="EMBL" id="MU859201">
    <property type="protein sequence ID" value="KAK3949799.1"/>
    <property type="molecule type" value="Genomic_DNA"/>
</dbReference>
<proteinExistence type="predicted"/>
<feature type="compositionally biased region" description="Polar residues" evidence="1">
    <location>
        <begin position="27"/>
        <end position="39"/>
    </location>
</feature>
<gene>
    <name evidence="3" type="ORF">QBC32DRAFT_348279</name>
</gene>
<evidence type="ECO:0000256" key="1">
    <source>
        <dbReference type="SAM" id="MobiDB-lite"/>
    </source>
</evidence>
<evidence type="ECO:0000313" key="3">
    <source>
        <dbReference type="EMBL" id="KAK3949799.1"/>
    </source>
</evidence>
<feature type="region of interest" description="Disordered" evidence="1">
    <location>
        <begin position="1"/>
        <end position="69"/>
    </location>
</feature>
<evidence type="ECO:0000259" key="2">
    <source>
        <dbReference type="Pfam" id="PF22942"/>
    </source>
</evidence>
<feature type="compositionally biased region" description="Polar residues" evidence="1">
    <location>
        <begin position="55"/>
        <end position="69"/>
    </location>
</feature>
<reference evidence="3" key="2">
    <citation type="submission" date="2023-06" db="EMBL/GenBank/DDBJ databases">
        <authorList>
            <consortium name="Lawrence Berkeley National Laboratory"/>
            <person name="Mondo S.J."/>
            <person name="Hensen N."/>
            <person name="Bonometti L."/>
            <person name="Westerberg I."/>
            <person name="Brannstrom I.O."/>
            <person name="Guillou S."/>
            <person name="Cros-Aarteil S."/>
            <person name="Calhoun S."/>
            <person name="Haridas S."/>
            <person name="Kuo A."/>
            <person name="Pangilinan J."/>
            <person name="Riley R."/>
            <person name="Labutti K."/>
            <person name="Andreopoulos B."/>
            <person name="Lipzen A."/>
            <person name="Chen C."/>
            <person name="Yanf M."/>
            <person name="Daum C."/>
            <person name="Ng V."/>
            <person name="Clum A."/>
            <person name="Steindorff A."/>
            <person name="Ohm R."/>
            <person name="Martin F."/>
            <person name="Silar P."/>
            <person name="Natvig D."/>
            <person name="Lalanne C."/>
            <person name="Gautier V."/>
            <person name="Ament-Velasquez S.L."/>
            <person name="Kruys A."/>
            <person name="Hutchinson M.I."/>
            <person name="Powell A.J."/>
            <person name="Barry K."/>
            <person name="Miller A.N."/>
            <person name="Grigoriev I.V."/>
            <person name="Debuchy R."/>
            <person name="Gladieux P."/>
            <person name="Thoren M.H."/>
            <person name="Johannesson H."/>
        </authorList>
    </citation>
    <scope>NUCLEOTIDE SEQUENCE</scope>
    <source>
        <strain evidence="3">CBS 626.80</strain>
    </source>
</reference>
<dbReference type="AlphaFoldDB" id="A0AAN6NRL1"/>
<dbReference type="Pfam" id="PF22942">
    <property type="entry name" value="DUF7025"/>
    <property type="match status" value="1"/>
</dbReference>
<comment type="caution">
    <text evidence="3">The sequence shown here is derived from an EMBL/GenBank/DDBJ whole genome shotgun (WGS) entry which is preliminary data.</text>
</comment>
<accession>A0AAN6NRL1</accession>
<dbReference type="PANTHER" id="PTHR46411">
    <property type="entry name" value="FAMILY ATPASE, PUTATIVE-RELATED"/>
    <property type="match status" value="1"/>
</dbReference>
<evidence type="ECO:0000313" key="4">
    <source>
        <dbReference type="Proteomes" id="UP001303222"/>
    </source>
</evidence>
<feature type="region of interest" description="Disordered" evidence="1">
    <location>
        <begin position="408"/>
        <end position="456"/>
    </location>
</feature>